<evidence type="ECO:0000256" key="4">
    <source>
        <dbReference type="PROSITE-ProRule" id="PRU00169"/>
    </source>
</evidence>
<evidence type="ECO:0000256" key="2">
    <source>
        <dbReference type="ARBA" id="ARBA00012438"/>
    </source>
</evidence>
<comment type="catalytic activity">
    <reaction evidence="1">
        <text>ATP + protein L-histidine = ADP + protein N-phospho-L-histidine.</text>
        <dbReference type="EC" id="2.7.13.3"/>
    </reaction>
</comment>
<dbReference type="Gene3D" id="3.40.50.2300">
    <property type="match status" value="1"/>
</dbReference>
<keyword evidence="6" id="KW-0472">Membrane</keyword>
<dbReference type="InterPro" id="IPR050956">
    <property type="entry name" value="2C_system_His_kinase"/>
</dbReference>
<keyword evidence="3 4" id="KW-0597">Phosphoprotein</keyword>
<organism evidence="9 10">
    <name type="scientific">Saponaria officinalis</name>
    <name type="common">Common soapwort</name>
    <name type="synonym">Lychnis saponaria</name>
    <dbReference type="NCBI Taxonomy" id="3572"/>
    <lineage>
        <taxon>Eukaryota</taxon>
        <taxon>Viridiplantae</taxon>
        <taxon>Streptophyta</taxon>
        <taxon>Embryophyta</taxon>
        <taxon>Tracheophyta</taxon>
        <taxon>Spermatophyta</taxon>
        <taxon>Magnoliopsida</taxon>
        <taxon>eudicotyledons</taxon>
        <taxon>Gunneridae</taxon>
        <taxon>Pentapetalae</taxon>
        <taxon>Caryophyllales</taxon>
        <taxon>Caryophyllaceae</taxon>
        <taxon>Caryophylleae</taxon>
        <taxon>Saponaria</taxon>
    </lineage>
</organism>
<feature type="transmembrane region" description="Helical" evidence="6">
    <location>
        <begin position="85"/>
        <end position="107"/>
    </location>
</feature>
<dbReference type="InterPro" id="IPR011006">
    <property type="entry name" value="CheY-like_superfamily"/>
</dbReference>
<feature type="compositionally biased region" description="Basic and acidic residues" evidence="5">
    <location>
        <begin position="565"/>
        <end position="581"/>
    </location>
</feature>
<name>A0AAW1JKT5_SAPOF</name>
<feature type="region of interest" description="Disordered" evidence="5">
    <location>
        <begin position="558"/>
        <end position="592"/>
    </location>
</feature>
<protein>
    <recommendedName>
        <fullName evidence="2">histidine kinase</fullName>
        <ecNumber evidence="2">2.7.13.3</ecNumber>
    </recommendedName>
</protein>
<dbReference type="InterPro" id="IPR036890">
    <property type="entry name" value="HATPase_C_sf"/>
</dbReference>
<reference evidence="9" key="1">
    <citation type="submission" date="2024-03" db="EMBL/GenBank/DDBJ databases">
        <title>WGS assembly of Saponaria officinalis var. Norfolk2.</title>
        <authorList>
            <person name="Jenkins J."/>
            <person name="Shu S."/>
            <person name="Grimwood J."/>
            <person name="Barry K."/>
            <person name="Goodstein D."/>
            <person name="Schmutz J."/>
            <person name="Leebens-Mack J."/>
            <person name="Osbourn A."/>
        </authorList>
    </citation>
    <scope>NUCLEOTIDE SEQUENCE [LARGE SCALE GENOMIC DNA]</scope>
    <source>
        <strain evidence="9">JIC</strain>
    </source>
</reference>
<dbReference type="GO" id="GO:0000155">
    <property type="term" value="F:phosphorelay sensor kinase activity"/>
    <property type="evidence" value="ECO:0007669"/>
    <property type="project" value="InterPro"/>
</dbReference>
<evidence type="ECO:0000256" key="1">
    <source>
        <dbReference type="ARBA" id="ARBA00000085"/>
    </source>
</evidence>
<dbReference type="EMBL" id="JBDFQZ010000007">
    <property type="protein sequence ID" value="KAK9704787.1"/>
    <property type="molecule type" value="Genomic_DNA"/>
</dbReference>
<dbReference type="SMART" id="SM00387">
    <property type="entry name" value="HATPase_c"/>
    <property type="match status" value="1"/>
</dbReference>
<dbReference type="Gene3D" id="1.10.287.130">
    <property type="match status" value="1"/>
</dbReference>
<dbReference type="PANTHER" id="PTHR43719:SF75">
    <property type="entry name" value="HISTIDINE KINASE CKI1"/>
    <property type="match status" value="1"/>
</dbReference>
<keyword evidence="6" id="KW-0812">Transmembrane</keyword>
<dbReference type="InterPro" id="IPR004358">
    <property type="entry name" value="Sig_transdc_His_kin-like_C"/>
</dbReference>
<dbReference type="SUPFAM" id="SSF47384">
    <property type="entry name" value="Homodimeric domain of signal transducing histidine kinase"/>
    <property type="match status" value="1"/>
</dbReference>
<dbReference type="Gene3D" id="3.30.565.10">
    <property type="entry name" value="Histidine kinase-like ATPase, C-terminal domain"/>
    <property type="match status" value="1"/>
</dbReference>
<proteinExistence type="predicted"/>
<sequence length="727" mass="80690">MQIVVALMMPSMVIPYLYNTMINKIEQNVEVACYEAITKIQDSSKLVPFLNSSTDFTMIQTKAYALAFPCKELVYNVKKQIKEALIVLLLVLVAVLAVIFSLVTLIVRAATREARLSSACMSQMGKTAHDIRGYIACIKGWIDLSYTNVASTSDLASNLKKMDACANDLLALVNSILDFSKIEAGKMQLDDKEFDIAQLVEDIVDLHYPNAMKKGVDVIFDPCDGSIMNFSKVIGDEGKLKQILTNLLSNAVKFTSQGHISIRVKAKKSTFDSSTTAPNRSISLLSKFLGFFCKSKGANDNEETILIKQRSQCMEFVFEVEDTGPGIPKDKRHSIFDNFVQVKENSVGNVGTGLGLGIALSLVRLMEGDIEIVDKANGEVGTCFKFNIFLTLQGNSPVDHKPRCIKAAEGSLVIVLIKNDERRRMIRRFMKSLGIDLVTLRQGSQLRGALQRIIRRVNMTGSSSLKCILLIIDANAGDFDMEISRSIAHFRKEVSQACIKVVWLDRPDTPRAHFHGLQEESLPHADHVILEPFHGSRLSRVISLLPQFEDLPQIGHATSQQQGMVERKPSAEESDSKDQRSANKKPLLDEASSEKALQGKRFLIVEDNPMLCKLAVSSVTRWGAAHTQVCGNGKQAFEVVCKALSEGSSTLPFDYILMDCQMPVMDGMEATRRIREEERKYDVRIPIIALTAHEAEEEANIVEVGMDCHLTKPLKIEGLLQAIKGLR</sequence>
<keyword evidence="10" id="KW-1185">Reference proteome</keyword>
<dbReference type="PROSITE" id="PS50110">
    <property type="entry name" value="RESPONSE_REGULATORY"/>
    <property type="match status" value="1"/>
</dbReference>
<dbReference type="InterPro" id="IPR003594">
    <property type="entry name" value="HATPase_dom"/>
</dbReference>
<accession>A0AAW1JKT5</accession>
<feature type="domain" description="Histidine kinase" evidence="7">
    <location>
        <begin position="126"/>
        <end position="392"/>
    </location>
</feature>
<feature type="domain" description="Response regulatory" evidence="8">
    <location>
        <begin position="601"/>
        <end position="727"/>
    </location>
</feature>
<evidence type="ECO:0000313" key="9">
    <source>
        <dbReference type="EMBL" id="KAK9704787.1"/>
    </source>
</evidence>
<keyword evidence="6" id="KW-1133">Transmembrane helix</keyword>
<dbReference type="Pfam" id="PF02518">
    <property type="entry name" value="HATPase_c"/>
    <property type="match status" value="1"/>
</dbReference>
<dbReference type="InterPro" id="IPR036097">
    <property type="entry name" value="HisK_dim/P_sf"/>
</dbReference>
<dbReference type="CDD" id="cd17546">
    <property type="entry name" value="REC_hyHK_CKI1_RcsC-like"/>
    <property type="match status" value="1"/>
</dbReference>
<dbReference type="Pfam" id="PF00072">
    <property type="entry name" value="Response_reg"/>
    <property type="match status" value="1"/>
</dbReference>
<dbReference type="SUPFAM" id="SSF52172">
    <property type="entry name" value="CheY-like"/>
    <property type="match status" value="1"/>
</dbReference>
<dbReference type="InterPro" id="IPR003661">
    <property type="entry name" value="HisK_dim/P_dom"/>
</dbReference>
<comment type="caution">
    <text evidence="9">The sequence shown here is derived from an EMBL/GenBank/DDBJ whole genome shotgun (WGS) entry which is preliminary data.</text>
</comment>
<dbReference type="InterPro" id="IPR005467">
    <property type="entry name" value="His_kinase_dom"/>
</dbReference>
<dbReference type="PANTHER" id="PTHR43719">
    <property type="entry name" value="TWO-COMPONENT HISTIDINE KINASE"/>
    <property type="match status" value="1"/>
</dbReference>
<dbReference type="InterPro" id="IPR001789">
    <property type="entry name" value="Sig_transdc_resp-reg_receiver"/>
</dbReference>
<dbReference type="Proteomes" id="UP001443914">
    <property type="component" value="Unassembled WGS sequence"/>
</dbReference>
<evidence type="ECO:0000259" key="7">
    <source>
        <dbReference type="PROSITE" id="PS50109"/>
    </source>
</evidence>
<gene>
    <name evidence="9" type="ORF">RND81_07G011000</name>
</gene>
<dbReference type="EC" id="2.7.13.3" evidence="2"/>
<dbReference type="AlphaFoldDB" id="A0AAW1JKT5"/>
<evidence type="ECO:0000256" key="3">
    <source>
        <dbReference type="ARBA" id="ARBA00022553"/>
    </source>
</evidence>
<dbReference type="PRINTS" id="PR00344">
    <property type="entry name" value="BCTRLSENSOR"/>
</dbReference>
<evidence type="ECO:0000256" key="5">
    <source>
        <dbReference type="SAM" id="MobiDB-lite"/>
    </source>
</evidence>
<dbReference type="SMART" id="SM00448">
    <property type="entry name" value="REC"/>
    <property type="match status" value="1"/>
</dbReference>
<dbReference type="SUPFAM" id="SSF55874">
    <property type="entry name" value="ATPase domain of HSP90 chaperone/DNA topoisomerase II/histidine kinase"/>
    <property type="match status" value="1"/>
</dbReference>
<dbReference type="CDD" id="cd00082">
    <property type="entry name" value="HisKA"/>
    <property type="match status" value="1"/>
</dbReference>
<dbReference type="PROSITE" id="PS50109">
    <property type="entry name" value="HIS_KIN"/>
    <property type="match status" value="1"/>
</dbReference>
<feature type="modified residue" description="4-aspartylphosphate" evidence="4">
    <location>
        <position position="659"/>
    </location>
</feature>
<evidence type="ECO:0000259" key="8">
    <source>
        <dbReference type="PROSITE" id="PS50110"/>
    </source>
</evidence>
<evidence type="ECO:0000313" key="10">
    <source>
        <dbReference type="Proteomes" id="UP001443914"/>
    </source>
</evidence>
<evidence type="ECO:0000256" key="6">
    <source>
        <dbReference type="SAM" id="Phobius"/>
    </source>
</evidence>